<organism evidence="3 4">
    <name type="scientific">Pontiella agarivorans</name>
    <dbReference type="NCBI Taxonomy" id="3038953"/>
    <lineage>
        <taxon>Bacteria</taxon>
        <taxon>Pseudomonadati</taxon>
        <taxon>Kiritimatiellota</taxon>
        <taxon>Kiritimatiellia</taxon>
        <taxon>Kiritimatiellales</taxon>
        <taxon>Pontiellaceae</taxon>
        <taxon>Pontiella</taxon>
    </lineage>
</organism>
<evidence type="ECO:0000259" key="2">
    <source>
        <dbReference type="Pfam" id="PF06439"/>
    </source>
</evidence>
<feature type="domain" description="3-keto-alpha-glucoside-1,2-lyase/3-keto-2-hydroxy-glucal hydratase" evidence="2">
    <location>
        <begin position="59"/>
        <end position="251"/>
    </location>
</feature>
<name>A0ABU5N061_9BACT</name>
<evidence type="ECO:0000313" key="3">
    <source>
        <dbReference type="EMBL" id="MDZ8119840.1"/>
    </source>
</evidence>
<dbReference type="Gene3D" id="2.60.120.560">
    <property type="entry name" value="Exo-inulinase, domain 1"/>
    <property type="match status" value="1"/>
</dbReference>
<keyword evidence="4" id="KW-1185">Reference proteome</keyword>
<accession>A0ABU5N061</accession>
<dbReference type="InterPro" id="IPR010496">
    <property type="entry name" value="AL/BT2_dom"/>
</dbReference>
<gene>
    <name evidence="3" type="ORF">P9H32_14515</name>
</gene>
<sequence>MKKLLFFALCATVLVPAVQANTISESQRKYIKKYEKQKTIPTPEEMLINTDKEPDLCCGFTPLFNGKDLTGWTPRGGKSTFEVVDGAIKGSCVKGSPSTYLCTDKSDFKDFIFTCEMKWLVDGNSGVMLRAIAAPGGKQGFENIKGPQAEMEGFKPNTGSLRGWSGGIYGQGYGGWEYPLWLEAHSEVRKQLKKDDWNRLTVKAEGDTIKTWLNGVPAAHWKTTEYMQGFFGLQVHAGHQGTILWRNLKVKEL</sequence>
<feature type="signal peptide" evidence="1">
    <location>
        <begin position="1"/>
        <end position="20"/>
    </location>
</feature>
<proteinExistence type="predicted"/>
<dbReference type="Pfam" id="PF06439">
    <property type="entry name" value="3keto-disac_hyd"/>
    <property type="match status" value="1"/>
</dbReference>
<keyword evidence="1" id="KW-0732">Signal</keyword>
<protein>
    <submittedName>
        <fullName evidence="3">DUF1080 domain-containing protein</fullName>
    </submittedName>
</protein>
<dbReference type="RefSeq" id="WP_322609622.1">
    <property type="nucleotide sequence ID" value="NZ_JARVCO010000012.1"/>
</dbReference>
<reference evidence="3 4" key="1">
    <citation type="journal article" date="2024" name="Appl. Environ. Microbiol.">
        <title>Pontiella agarivorans sp. nov., a novel marine anaerobic bacterium capable of degrading macroalgal polysaccharides and fixing nitrogen.</title>
        <authorList>
            <person name="Liu N."/>
            <person name="Kivenson V."/>
            <person name="Peng X."/>
            <person name="Cui Z."/>
            <person name="Lankiewicz T.S."/>
            <person name="Gosselin K.M."/>
            <person name="English C.J."/>
            <person name="Blair E.M."/>
            <person name="O'Malley M.A."/>
            <person name="Valentine D.L."/>
        </authorList>
    </citation>
    <scope>NUCLEOTIDE SEQUENCE [LARGE SCALE GENOMIC DNA]</scope>
    <source>
        <strain evidence="3 4">NLcol2</strain>
    </source>
</reference>
<comment type="caution">
    <text evidence="3">The sequence shown here is derived from an EMBL/GenBank/DDBJ whole genome shotgun (WGS) entry which is preliminary data.</text>
</comment>
<dbReference type="Proteomes" id="UP001290861">
    <property type="component" value="Unassembled WGS sequence"/>
</dbReference>
<feature type="chain" id="PRO_5045726047" evidence="1">
    <location>
        <begin position="21"/>
        <end position="253"/>
    </location>
</feature>
<dbReference type="EMBL" id="JARVCO010000012">
    <property type="protein sequence ID" value="MDZ8119840.1"/>
    <property type="molecule type" value="Genomic_DNA"/>
</dbReference>
<evidence type="ECO:0000256" key="1">
    <source>
        <dbReference type="SAM" id="SignalP"/>
    </source>
</evidence>
<evidence type="ECO:0000313" key="4">
    <source>
        <dbReference type="Proteomes" id="UP001290861"/>
    </source>
</evidence>